<feature type="region of interest" description="Disordered" evidence="1">
    <location>
        <begin position="95"/>
        <end position="143"/>
    </location>
</feature>
<protein>
    <submittedName>
        <fullName evidence="2">Uncharacterized protein</fullName>
    </submittedName>
</protein>
<feature type="compositionally biased region" description="Basic residues" evidence="1">
    <location>
        <begin position="133"/>
        <end position="143"/>
    </location>
</feature>
<reference evidence="3" key="1">
    <citation type="journal article" date="2019" name="Int. J. Syst. Evol. Microbiol.">
        <title>The Global Catalogue of Microorganisms (GCM) 10K type strain sequencing project: providing services to taxonomists for standard genome sequencing and annotation.</title>
        <authorList>
            <consortium name="The Broad Institute Genomics Platform"/>
            <consortium name="The Broad Institute Genome Sequencing Center for Infectious Disease"/>
            <person name="Wu L."/>
            <person name="Ma J."/>
        </authorList>
    </citation>
    <scope>NUCLEOTIDE SEQUENCE [LARGE SCALE GENOMIC DNA]</scope>
    <source>
        <strain evidence="3">JCM 13929</strain>
    </source>
</reference>
<proteinExistence type="predicted"/>
<feature type="compositionally biased region" description="Low complexity" evidence="1">
    <location>
        <begin position="111"/>
        <end position="132"/>
    </location>
</feature>
<dbReference type="Proteomes" id="UP001500064">
    <property type="component" value="Unassembled WGS sequence"/>
</dbReference>
<accession>A0ABP4TDF4</accession>
<evidence type="ECO:0000313" key="3">
    <source>
        <dbReference type="Proteomes" id="UP001500064"/>
    </source>
</evidence>
<evidence type="ECO:0000313" key="2">
    <source>
        <dbReference type="EMBL" id="GAA1686357.1"/>
    </source>
</evidence>
<sequence>MARRDYYRDLSETELRGREDFVIEGGYLRRGRLRGRETRENVALSTSEVEEAMGPRTGRSTCGCSGRCLFSGVGGGEPAAVAGVGGYRCAGDVTGQSATGWSSQIPTSAGPRAPWSSTATTTPASSRSSSAKPRNRRKTMSSA</sequence>
<feature type="compositionally biased region" description="Polar residues" evidence="1">
    <location>
        <begin position="95"/>
        <end position="107"/>
    </location>
</feature>
<dbReference type="EMBL" id="BAAAMU010000149">
    <property type="protein sequence ID" value="GAA1686357.1"/>
    <property type="molecule type" value="Genomic_DNA"/>
</dbReference>
<comment type="caution">
    <text evidence="2">The sequence shown here is derived from an EMBL/GenBank/DDBJ whole genome shotgun (WGS) entry which is preliminary data.</text>
</comment>
<organism evidence="2 3">
    <name type="scientific">Nonomuraea maheshkhaliensis</name>
    <dbReference type="NCBI Taxonomy" id="419590"/>
    <lineage>
        <taxon>Bacteria</taxon>
        <taxon>Bacillati</taxon>
        <taxon>Actinomycetota</taxon>
        <taxon>Actinomycetes</taxon>
        <taxon>Streptosporangiales</taxon>
        <taxon>Streptosporangiaceae</taxon>
        <taxon>Nonomuraea</taxon>
    </lineage>
</organism>
<name>A0ABP4TDF4_9ACTN</name>
<evidence type="ECO:0000256" key="1">
    <source>
        <dbReference type="SAM" id="MobiDB-lite"/>
    </source>
</evidence>
<gene>
    <name evidence="2" type="ORF">GCM10009733_098790</name>
</gene>
<keyword evidence="3" id="KW-1185">Reference proteome</keyword>